<evidence type="ECO:0000256" key="8">
    <source>
        <dbReference type="PIRSR" id="PIRSR000350-2"/>
    </source>
</evidence>
<reference evidence="15 16" key="1">
    <citation type="submission" date="2024-10" db="EMBL/GenBank/DDBJ databases">
        <title>Updated reference genomes for cyclostephanoid diatoms.</title>
        <authorList>
            <person name="Roberts W.R."/>
            <person name="Alverson A.J."/>
        </authorList>
    </citation>
    <scope>NUCLEOTIDE SEQUENCE [LARGE SCALE GENOMIC DNA]</scope>
    <source>
        <strain evidence="15 16">AJA232-27</strain>
    </source>
</reference>
<feature type="domain" description="Pyridine nucleotide-disulphide oxidoreductase dimerisation" evidence="13">
    <location>
        <begin position="418"/>
        <end position="532"/>
    </location>
</feature>
<feature type="domain" description="FAD/NAD(P)-binding" evidence="14">
    <location>
        <begin position="14"/>
        <end position="312"/>
    </location>
</feature>
<dbReference type="Gene3D" id="3.30.390.30">
    <property type="match status" value="1"/>
</dbReference>
<keyword evidence="3 11" id="KW-0285">Flavoprotein</keyword>
<evidence type="ECO:0000256" key="6">
    <source>
        <dbReference type="ARBA" id="ARBA00023157"/>
    </source>
</evidence>
<evidence type="ECO:0000256" key="5">
    <source>
        <dbReference type="ARBA" id="ARBA00023002"/>
    </source>
</evidence>
<evidence type="ECO:0000256" key="4">
    <source>
        <dbReference type="ARBA" id="ARBA00022827"/>
    </source>
</evidence>
<accession>A0ABD3M7S6</accession>
<dbReference type="InterPro" id="IPR036188">
    <property type="entry name" value="FAD/NAD-bd_sf"/>
</dbReference>
<proteinExistence type="inferred from homology"/>
<evidence type="ECO:0000256" key="10">
    <source>
        <dbReference type="PIRSR" id="PIRSR000350-4"/>
    </source>
</evidence>
<evidence type="ECO:0000256" key="3">
    <source>
        <dbReference type="ARBA" id="ARBA00022630"/>
    </source>
</evidence>
<evidence type="ECO:0000259" key="13">
    <source>
        <dbReference type="Pfam" id="PF02852"/>
    </source>
</evidence>
<feature type="binding site" evidence="9">
    <location>
        <position position="304"/>
    </location>
    <ligand>
        <name>NAD(+)</name>
        <dbReference type="ChEBI" id="CHEBI:57540"/>
    </ligand>
</feature>
<dbReference type="Gene3D" id="3.50.50.60">
    <property type="entry name" value="FAD/NAD(P)-binding domain"/>
    <property type="match status" value="2"/>
</dbReference>
<dbReference type="PRINTS" id="PR00411">
    <property type="entry name" value="PNDRDTASEI"/>
</dbReference>
<evidence type="ECO:0000313" key="16">
    <source>
        <dbReference type="Proteomes" id="UP001530293"/>
    </source>
</evidence>
<evidence type="ECO:0000259" key="14">
    <source>
        <dbReference type="Pfam" id="PF07992"/>
    </source>
</evidence>
<evidence type="ECO:0000256" key="12">
    <source>
        <dbReference type="SAM" id="MobiDB-lite"/>
    </source>
</evidence>
<dbReference type="PIRSF" id="PIRSF000350">
    <property type="entry name" value="Mercury_reductase_MerA"/>
    <property type="match status" value="1"/>
</dbReference>
<evidence type="ECO:0000256" key="1">
    <source>
        <dbReference type="ARBA" id="ARBA00007532"/>
    </source>
</evidence>
<evidence type="ECO:0000256" key="2">
    <source>
        <dbReference type="ARBA" id="ARBA00012607"/>
    </source>
</evidence>
<feature type="disulfide bond" description="Redox-active" evidence="10">
    <location>
        <begin position="60"/>
        <end position="65"/>
    </location>
</feature>
<feature type="binding site" evidence="9">
    <location>
        <begin position="212"/>
        <end position="219"/>
    </location>
    <ligand>
        <name>NAD(+)</name>
        <dbReference type="ChEBI" id="CHEBI:57540"/>
    </ligand>
</feature>
<keyword evidence="9" id="KW-0520">NAD</keyword>
<dbReference type="SUPFAM" id="SSF55424">
    <property type="entry name" value="FAD/NAD-linked reductases, dimerisation (C-terminal) domain"/>
    <property type="match status" value="1"/>
</dbReference>
<dbReference type="InterPro" id="IPR004099">
    <property type="entry name" value="Pyr_nucl-diS_OxRdtase_dimer"/>
</dbReference>
<dbReference type="InterPro" id="IPR012999">
    <property type="entry name" value="Pyr_OxRdtase_I_AS"/>
</dbReference>
<dbReference type="PROSITE" id="PS00076">
    <property type="entry name" value="PYRIDINE_REDOX_1"/>
    <property type="match status" value="1"/>
</dbReference>
<dbReference type="InterPro" id="IPR001100">
    <property type="entry name" value="Pyr_nuc-diS_OxRdtase"/>
</dbReference>
<evidence type="ECO:0000256" key="9">
    <source>
        <dbReference type="PIRSR" id="PIRSR000350-3"/>
    </source>
</evidence>
<dbReference type="FunFam" id="3.30.390.30:FF:000003">
    <property type="entry name" value="Glutathione reductase"/>
    <property type="match status" value="1"/>
</dbReference>
<dbReference type="EC" id="1.8.1.7" evidence="2"/>
<comment type="similarity">
    <text evidence="1 11">Belongs to the class-I pyridine nucleotide-disulfide oxidoreductase family.</text>
</comment>
<dbReference type="AlphaFoldDB" id="A0ABD3M7S6"/>
<evidence type="ECO:0000313" key="15">
    <source>
        <dbReference type="EMBL" id="KAL3758801.1"/>
    </source>
</evidence>
<dbReference type="PRINTS" id="PR00368">
    <property type="entry name" value="FADPNR"/>
</dbReference>
<dbReference type="Pfam" id="PF02852">
    <property type="entry name" value="Pyr_redox_dim"/>
    <property type="match status" value="1"/>
</dbReference>
<comment type="cofactor">
    <cofactor evidence="9">
        <name>FAD</name>
        <dbReference type="ChEBI" id="CHEBI:57692"/>
    </cofactor>
    <text evidence="9">Binds 1 FAD per subunit.</text>
</comment>
<feature type="binding site" evidence="9">
    <location>
        <position position="379"/>
    </location>
    <ligand>
        <name>FAD</name>
        <dbReference type="ChEBI" id="CHEBI:57692"/>
    </ligand>
</feature>
<dbReference type="EMBL" id="JALLBG020000221">
    <property type="protein sequence ID" value="KAL3758801.1"/>
    <property type="molecule type" value="Genomic_DNA"/>
</dbReference>
<sequence>MASSSSSSTSTFDYDLIVIGGGSGGIACAKRAATLHSSSTHHPLKVLLIERNPHRLGGTCVNVGCVPKKVMWCAAHIADILRHDAHQYGFEIDGMKKTEKVTLNFAKLKKARDDYVARLNTIYANGLQSAGIECVYGTASFVDAHTIQVVEEVTMSTAGTDATKLYSADKIVIATGGRPHFPPGIGISEHCISSDGFFELLEELPSVAVIVGAGYIAVELAGVLNSLGSEVHLVVRKEKALREFDPMVSNGLDMEMIKAGIIIHRHTNGVAKVELDQYDGKKKNVTLHNGEVIYGAEIVLMAAGRVPNTEQLCSGGSGNNNNTNDDDDDNGGDCADCQWTPNTEKLHLECCGVAVTSNKYIRVDEYQNTNVSNIFALGDVCGQVELTPMAIAAGRRLADRLFSNKVENQFMKASYELVPTVVFSHPTIGTCGLTEPQAIQKYGIDNIKIYTSTFTNLHYGIFDMKPEDKPKTLMKIVCAGIDEKVLGIHVLGMGADEMMQGFGVAMKMGATKADLDSCVAIHPTAAEELVTMGTWGTSPQSTGAKVSPLGGAAPGEPRLSN</sequence>
<dbReference type="PANTHER" id="PTHR42737:SF2">
    <property type="entry name" value="GLUTATHIONE REDUCTASE"/>
    <property type="match status" value="1"/>
</dbReference>
<dbReference type="GO" id="GO:0004362">
    <property type="term" value="F:glutathione-disulfide reductase (NADPH) activity"/>
    <property type="evidence" value="ECO:0007669"/>
    <property type="project" value="UniProtKB-EC"/>
</dbReference>
<keyword evidence="6" id="KW-1015">Disulfide bond</keyword>
<feature type="active site" description="Proton acceptor" evidence="8">
    <location>
        <position position="522"/>
    </location>
</feature>
<comment type="caution">
    <text evidence="15">The sequence shown here is derived from an EMBL/GenBank/DDBJ whole genome shotgun (WGS) entry which is preliminary data.</text>
</comment>
<keyword evidence="5 11" id="KW-0560">Oxidoreductase</keyword>
<keyword evidence="9" id="KW-0547">Nucleotide-binding</keyword>
<evidence type="ECO:0000256" key="7">
    <source>
        <dbReference type="ARBA" id="ARBA00023284"/>
    </source>
</evidence>
<dbReference type="Pfam" id="PF07992">
    <property type="entry name" value="Pyr_redox_2"/>
    <property type="match status" value="2"/>
</dbReference>
<keyword evidence="4 9" id="KW-0274">FAD</keyword>
<gene>
    <name evidence="15" type="ORF">ACHAWU_008786</name>
</gene>
<organism evidence="15 16">
    <name type="scientific">Discostella pseudostelligera</name>
    <dbReference type="NCBI Taxonomy" id="259834"/>
    <lineage>
        <taxon>Eukaryota</taxon>
        <taxon>Sar</taxon>
        <taxon>Stramenopiles</taxon>
        <taxon>Ochrophyta</taxon>
        <taxon>Bacillariophyta</taxon>
        <taxon>Coscinodiscophyceae</taxon>
        <taxon>Thalassiosirophycidae</taxon>
        <taxon>Stephanodiscales</taxon>
        <taxon>Stephanodiscaceae</taxon>
        <taxon>Discostella</taxon>
    </lineage>
</organism>
<name>A0ABD3M7S6_9STRA</name>
<keyword evidence="7 11" id="KW-0676">Redox-active center</keyword>
<dbReference type="Proteomes" id="UP001530293">
    <property type="component" value="Unassembled WGS sequence"/>
</dbReference>
<dbReference type="InterPro" id="IPR046952">
    <property type="entry name" value="GSHR/TRXR-like"/>
</dbReference>
<dbReference type="PANTHER" id="PTHR42737">
    <property type="entry name" value="GLUTATHIONE REDUCTASE"/>
    <property type="match status" value="1"/>
</dbReference>
<dbReference type="SUPFAM" id="SSF51905">
    <property type="entry name" value="FAD/NAD(P)-binding domain"/>
    <property type="match status" value="1"/>
</dbReference>
<evidence type="ECO:0000256" key="11">
    <source>
        <dbReference type="RuleBase" id="RU003691"/>
    </source>
</evidence>
<feature type="domain" description="FAD/NAD(P)-binding" evidence="14">
    <location>
        <begin position="340"/>
        <end position="394"/>
    </location>
</feature>
<feature type="binding site" evidence="9">
    <location>
        <position position="69"/>
    </location>
    <ligand>
        <name>FAD</name>
        <dbReference type="ChEBI" id="CHEBI:57692"/>
    </ligand>
</feature>
<protein>
    <recommendedName>
        <fullName evidence="2">glutathione-disulfide reductase</fullName>
        <ecNumber evidence="2">1.8.1.7</ecNumber>
    </recommendedName>
</protein>
<dbReference type="InterPro" id="IPR023753">
    <property type="entry name" value="FAD/NAD-binding_dom"/>
</dbReference>
<keyword evidence="16" id="KW-1185">Reference proteome</keyword>
<dbReference type="InterPro" id="IPR016156">
    <property type="entry name" value="FAD/NAD-linked_Rdtase_dimer_sf"/>
</dbReference>
<feature type="region of interest" description="Disordered" evidence="12">
    <location>
        <begin position="536"/>
        <end position="561"/>
    </location>
</feature>